<organism evidence="1 2">
    <name type="scientific">Paenibacillus mesotrionivorans</name>
    <dbReference type="NCBI Taxonomy" id="3160968"/>
    <lineage>
        <taxon>Bacteria</taxon>
        <taxon>Bacillati</taxon>
        <taxon>Bacillota</taxon>
        <taxon>Bacilli</taxon>
        <taxon>Bacillales</taxon>
        <taxon>Paenibacillaceae</taxon>
        <taxon>Paenibacillus</taxon>
    </lineage>
</organism>
<keyword evidence="2" id="KW-1185">Reference proteome</keyword>
<protein>
    <submittedName>
        <fullName evidence="1">Class I SAM-dependent methyltransferase</fullName>
        <ecNumber evidence="1">2.1.1.-</ecNumber>
    </submittedName>
</protein>
<evidence type="ECO:0000313" key="1">
    <source>
        <dbReference type="EMBL" id="MFM9330884.1"/>
    </source>
</evidence>
<keyword evidence="1" id="KW-0808">Transferase</keyword>
<name>A0ACC7P5M4_9BACL</name>
<sequence length="195" mass="22334">MNNYWEHVNPKEFLQSANEGYNKPVRQLYRALLNQLNINRMLEVGCGPGVDYVGAVSSRPAIDYTGVDMTQNMVDYCTSQYPGGTFLQGDIHKLPFQDGSFELVYCKDVLNHLQDWGTGFSELHRVSSKYVLVNFFYGLSSTTFSGVEHHDGFLNHWVDWNEVMTQIFAFMPVAINVYPLDCNPNEETMILIQKK</sequence>
<dbReference type="EMBL" id="JBJURJ010000015">
    <property type="protein sequence ID" value="MFM9330884.1"/>
    <property type="molecule type" value="Genomic_DNA"/>
</dbReference>
<reference evidence="1" key="1">
    <citation type="submission" date="2024-12" db="EMBL/GenBank/DDBJ databases">
        <authorList>
            <person name="Wu N."/>
        </authorList>
    </citation>
    <scope>NUCLEOTIDE SEQUENCE</scope>
    <source>
        <strain evidence="1">P15</strain>
    </source>
</reference>
<keyword evidence="1" id="KW-0489">Methyltransferase</keyword>
<dbReference type="Proteomes" id="UP001631969">
    <property type="component" value="Unassembled WGS sequence"/>
</dbReference>
<dbReference type="EC" id="2.1.1.-" evidence="1"/>
<comment type="caution">
    <text evidence="1">The sequence shown here is derived from an EMBL/GenBank/DDBJ whole genome shotgun (WGS) entry which is preliminary data.</text>
</comment>
<evidence type="ECO:0000313" key="2">
    <source>
        <dbReference type="Proteomes" id="UP001631969"/>
    </source>
</evidence>
<accession>A0ACC7P5M4</accession>
<proteinExistence type="predicted"/>
<gene>
    <name evidence="1" type="ORF">ACI1P1_21570</name>
</gene>